<evidence type="ECO:0000256" key="15">
    <source>
        <dbReference type="RuleBase" id="RU366005"/>
    </source>
</evidence>
<dbReference type="GO" id="GO:0004222">
    <property type="term" value="F:metalloendopeptidase activity"/>
    <property type="evidence" value="ECO:0007669"/>
    <property type="project" value="UniProtKB-UniRule"/>
</dbReference>
<feature type="active site" description="Proton donor" evidence="13">
    <location>
        <position position="435"/>
    </location>
</feature>
<keyword evidence="6 15" id="KW-0256">Endoplasmic reticulum</keyword>
<dbReference type="Gene3D" id="3.30.2010.10">
    <property type="entry name" value="Metalloproteases ('zincins'), catalytic domain"/>
    <property type="match status" value="1"/>
</dbReference>
<dbReference type="InterPro" id="IPR027057">
    <property type="entry name" value="CAXX_Prtase_1"/>
</dbReference>
<comment type="function">
    <text evidence="15">Proteolytically removes the C-terminal three residues of farnesylated proteins.</text>
</comment>
<organism evidence="20 22">
    <name type="scientific">Puccinia coronata f. sp. avenae</name>
    <dbReference type="NCBI Taxonomy" id="200324"/>
    <lineage>
        <taxon>Eukaryota</taxon>
        <taxon>Fungi</taxon>
        <taxon>Dikarya</taxon>
        <taxon>Basidiomycota</taxon>
        <taxon>Pucciniomycotina</taxon>
        <taxon>Pucciniomycetes</taxon>
        <taxon>Pucciniales</taxon>
        <taxon>Pucciniaceae</taxon>
        <taxon>Puccinia</taxon>
    </lineage>
</organism>
<dbReference type="Proteomes" id="UP000235388">
    <property type="component" value="Unassembled WGS sequence"/>
</dbReference>
<dbReference type="EMBL" id="PGCJ01000949">
    <property type="protein sequence ID" value="PLW13452.1"/>
    <property type="molecule type" value="Genomic_DNA"/>
</dbReference>
<reference evidence="21 22" key="1">
    <citation type="submission" date="2017-11" db="EMBL/GenBank/DDBJ databases">
        <title>De novo assembly and phasing of dikaryotic genomes from two isolates of Puccinia coronata f. sp. avenae, the causal agent of oat crown rust.</title>
        <authorList>
            <person name="Miller M.E."/>
            <person name="Zhang Y."/>
            <person name="Omidvar V."/>
            <person name="Sperschneider J."/>
            <person name="Schwessinger B."/>
            <person name="Raley C."/>
            <person name="Palmer J.M."/>
            <person name="Garnica D."/>
            <person name="Upadhyaya N."/>
            <person name="Rathjen J."/>
            <person name="Taylor J.M."/>
            <person name="Park R.F."/>
            <person name="Dodds P.N."/>
            <person name="Hirsch C.D."/>
            <person name="Kianian S.F."/>
            <person name="Figueroa M."/>
        </authorList>
    </citation>
    <scope>NUCLEOTIDE SEQUENCE [LARGE SCALE GENOMIC DNA]</scope>
    <source>
        <strain evidence="19">12NC29</strain>
        <strain evidence="20">12SD80</strain>
    </source>
</reference>
<keyword evidence="3 15" id="KW-0812">Transmembrane</keyword>
<evidence type="ECO:0000313" key="21">
    <source>
        <dbReference type="Proteomes" id="UP000235388"/>
    </source>
</evidence>
<feature type="binding site" evidence="14">
    <location>
        <position position="343"/>
    </location>
    <ligand>
        <name>Zn(2+)</name>
        <dbReference type="ChEBI" id="CHEBI:29105"/>
        <note>catalytic</note>
    </ligand>
</feature>
<comment type="catalytic activity">
    <reaction evidence="11 15">
        <text>Hydrolyzes the peptide bond -P2-(S-farnesyl or geranylgeranyl)C-P1'-P2'-P3'-COOH where P1' and P2' are amino acids with aliphatic side chains and P3' is any C-terminal residue.</text>
        <dbReference type="EC" id="3.4.24.84"/>
    </reaction>
</comment>
<evidence type="ECO:0000259" key="17">
    <source>
        <dbReference type="Pfam" id="PF01435"/>
    </source>
</evidence>
<evidence type="ECO:0000256" key="12">
    <source>
        <dbReference type="ARBA" id="ARBA00060927"/>
    </source>
</evidence>
<evidence type="ECO:0000256" key="5">
    <source>
        <dbReference type="ARBA" id="ARBA00022801"/>
    </source>
</evidence>
<feature type="active site" evidence="13">
    <location>
        <position position="344"/>
    </location>
</feature>
<dbReference type="Pfam" id="PF16491">
    <property type="entry name" value="Peptidase_M48_N"/>
    <property type="match status" value="1"/>
</dbReference>
<dbReference type="OrthoDB" id="360839at2759"/>
<name>A0A2N5T4M7_9BASI</name>
<feature type="binding site" evidence="14">
    <location>
        <position position="347"/>
    </location>
    <ligand>
        <name>Zn(2+)</name>
        <dbReference type="ChEBI" id="CHEBI:29105"/>
        <note>catalytic</note>
    </ligand>
</feature>
<feature type="region of interest" description="Disordered" evidence="16">
    <location>
        <begin position="52"/>
        <end position="79"/>
    </location>
</feature>
<evidence type="ECO:0000256" key="14">
    <source>
        <dbReference type="PIRSR" id="PIRSR627057-2"/>
    </source>
</evidence>
<dbReference type="CDD" id="cd07343">
    <property type="entry name" value="M48A_Zmpste24p_like"/>
    <property type="match status" value="1"/>
</dbReference>
<feature type="domain" description="Peptidase M48" evidence="17">
    <location>
        <begin position="276"/>
        <end position="487"/>
    </location>
</feature>
<evidence type="ECO:0000256" key="16">
    <source>
        <dbReference type="SAM" id="MobiDB-lite"/>
    </source>
</evidence>
<proteinExistence type="inferred from homology"/>
<comment type="caution">
    <text evidence="20">The sequence shown here is derived from an EMBL/GenBank/DDBJ whole genome shotgun (WGS) entry which is preliminary data.</text>
</comment>
<evidence type="ECO:0000313" key="19">
    <source>
        <dbReference type="EMBL" id="PLW13452.1"/>
    </source>
</evidence>
<dbReference type="EMBL" id="PGCI01000698">
    <property type="protein sequence ID" value="PLW20461.1"/>
    <property type="molecule type" value="Genomic_DNA"/>
</dbReference>
<dbReference type="PANTHER" id="PTHR10120">
    <property type="entry name" value="CAAX PRENYL PROTEASE 1"/>
    <property type="match status" value="1"/>
</dbReference>
<dbReference type="FunFam" id="3.30.2010.10:FF:000002">
    <property type="entry name" value="CAAX prenyl protease"/>
    <property type="match status" value="1"/>
</dbReference>
<dbReference type="STRING" id="200324.A0A2N5T4M7"/>
<evidence type="ECO:0000256" key="9">
    <source>
        <dbReference type="ARBA" id="ARBA00023049"/>
    </source>
</evidence>
<accession>A0A2N5T4M7</accession>
<dbReference type="GO" id="GO:0071586">
    <property type="term" value="P:CAAX-box protein processing"/>
    <property type="evidence" value="ECO:0007669"/>
    <property type="project" value="UniProtKB-UniRule"/>
</dbReference>
<gene>
    <name evidence="19" type="ORF">PCANC_16818</name>
    <name evidence="20" type="ORF">PCASD_16678</name>
</gene>
<keyword evidence="21" id="KW-1185">Reference proteome</keyword>
<feature type="binding site" evidence="14">
    <location>
        <position position="431"/>
    </location>
    <ligand>
        <name>Zn(2+)</name>
        <dbReference type="ChEBI" id="CHEBI:29105"/>
        <note>catalytic</note>
    </ligand>
</feature>
<keyword evidence="7 14" id="KW-0862">Zinc</keyword>
<dbReference type="EC" id="3.4.24.84" evidence="15"/>
<dbReference type="InterPro" id="IPR032456">
    <property type="entry name" value="Peptidase_M48_N"/>
</dbReference>
<comment type="cofactor">
    <cofactor evidence="14 15">
        <name>Zn(2+)</name>
        <dbReference type="ChEBI" id="CHEBI:29105"/>
    </cofactor>
    <text evidence="14 15">Binds 1 zinc ion per subunit.</text>
</comment>
<feature type="transmembrane region" description="Helical" evidence="15">
    <location>
        <begin position="207"/>
        <end position="229"/>
    </location>
</feature>
<keyword evidence="2 15" id="KW-0645">Protease</keyword>
<dbReference type="Pfam" id="PF01435">
    <property type="entry name" value="Peptidase_M48"/>
    <property type="match status" value="1"/>
</dbReference>
<dbReference type="GO" id="GO:0005789">
    <property type="term" value="C:endoplasmic reticulum membrane"/>
    <property type="evidence" value="ECO:0007669"/>
    <property type="project" value="UniProtKB-SubCell"/>
</dbReference>
<dbReference type="Proteomes" id="UP000235392">
    <property type="component" value="Unassembled WGS sequence"/>
</dbReference>
<dbReference type="InterPro" id="IPR001915">
    <property type="entry name" value="Peptidase_M48"/>
</dbReference>
<keyword evidence="8 15" id="KW-1133">Transmembrane helix</keyword>
<comment type="caution">
    <text evidence="15">Lacks conserved residue(s) required for the propagation of feature annotation.</text>
</comment>
<evidence type="ECO:0000256" key="7">
    <source>
        <dbReference type="ARBA" id="ARBA00022833"/>
    </source>
</evidence>
<evidence type="ECO:0000256" key="6">
    <source>
        <dbReference type="ARBA" id="ARBA00022824"/>
    </source>
</evidence>
<dbReference type="GO" id="GO:0046872">
    <property type="term" value="F:metal ion binding"/>
    <property type="evidence" value="ECO:0007669"/>
    <property type="project" value="UniProtKB-UniRule"/>
</dbReference>
<dbReference type="AlphaFoldDB" id="A0A2N5T4M7"/>
<keyword evidence="9 15" id="KW-0482">Metalloprotease</keyword>
<evidence type="ECO:0000256" key="4">
    <source>
        <dbReference type="ARBA" id="ARBA00022723"/>
    </source>
</evidence>
<protein>
    <recommendedName>
        <fullName evidence="15">CAAX prenyl protease</fullName>
        <ecNumber evidence="15">3.4.24.84</ecNumber>
    </recommendedName>
</protein>
<evidence type="ECO:0000256" key="2">
    <source>
        <dbReference type="ARBA" id="ARBA00022670"/>
    </source>
</evidence>
<evidence type="ECO:0000313" key="20">
    <source>
        <dbReference type="EMBL" id="PLW20461.1"/>
    </source>
</evidence>
<evidence type="ECO:0000256" key="1">
    <source>
        <dbReference type="ARBA" id="ARBA00004477"/>
    </source>
</evidence>
<evidence type="ECO:0000256" key="11">
    <source>
        <dbReference type="ARBA" id="ARBA00044456"/>
    </source>
</evidence>
<evidence type="ECO:0000259" key="18">
    <source>
        <dbReference type="Pfam" id="PF16491"/>
    </source>
</evidence>
<feature type="compositionally biased region" description="Basic and acidic residues" evidence="16">
    <location>
        <begin position="57"/>
        <end position="66"/>
    </location>
</feature>
<evidence type="ECO:0000256" key="3">
    <source>
        <dbReference type="ARBA" id="ARBA00022692"/>
    </source>
</evidence>
<keyword evidence="4 14" id="KW-0479">Metal-binding</keyword>
<evidence type="ECO:0000313" key="22">
    <source>
        <dbReference type="Proteomes" id="UP000235392"/>
    </source>
</evidence>
<feature type="domain" description="CAAX prenyl protease 1 N-terminal" evidence="18">
    <location>
        <begin position="79"/>
        <end position="265"/>
    </location>
</feature>
<feature type="transmembrane region" description="Helical" evidence="15">
    <location>
        <begin position="12"/>
        <end position="30"/>
    </location>
</feature>
<comment type="similarity">
    <text evidence="12 15">Belongs to the peptidase M48A family.</text>
</comment>
<feature type="transmembrane region" description="Helical" evidence="15">
    <location>
        <begin position="235"/>
        <end position="258"/>
    </location>
</feature>
<evidence type="ECO:0000256" key="8">
    <source>
        <dbReference type="ARBA" id="ARBA00022989"/>
    </source>
</evidence>
<keyword evidence="10 15" id="KW-0472">Membrane</keyword>
<evidence type="ECO:0000256" key="10">
    <source>
        <dbReference type="ARBA" id="ARBA00023136"/>
    </source>
</evidence>
<evidence type="ECO:0000256" key="13">
    <source>
        <dbReference type="PIRSR" id="PIRSR627057-1"/>
    </source>
</evidence>
<keyword evidence="5 15" id="KW-0378">Hydrolase</keyword>
<comment type="subcellular location">
    <subcellularLocation>
        <location evidence="1 15">Endoplasmic reticulum membrane</location>
        <topology evidence="1 15">Multi-pass membrane protein</topology>
    </subcellularLocation>
</comment>
<sequence length="498" mass="55384">MLEFLQQTTIPYQAIILALSGGVYAFEQYLNVRQLPHLKLKVPPPSIAPYLVTADGPKPEIKEKPADQGGEDTGEPASPQETFMKSQAYALDKVKFAMIAGFIDQIETWALLSPFAAVFFGSDPTKPASGIASLWALAIHLSHRWALVAPKLLKIGTGEIATSLFFVTLLSLTGMITSVPSSLYKTFVLEEKHGFNKQTLGLWISDYIKTTLLSALLGLPLIAVFLWTVRWAGEAFVQYVMMLLMGIVLFMYVGYPYLIAPLFNKFRHLSEFPEYQEVKTRTEALAKRINFPLGRLWVIDGSKRSAHSNAFFFGLPGFTKHIVLYDTLLKQSTPAEVEAVLAHELGHWKLNHTVMLLGSSQVQIALTLSTFRFFLWNGALFYSFGVPALGGGSEMGTRYPLIIGFLLAQSLFTPLNSLLSFTSNALSRTLEFQADQFAADLGGDYAKDLKWALVRISAENKATTSCDWLYSAFHHSHPTLPERLARLGIESDKNKKLK</sequence>